<dbReference type="GO" id="GO:0005634">
    <property type="term" value="C:nucleus"/>
    <property type="evidence" value="ECO:0007669"/>
    <property type="project" value="TreeGrafter"/>
</dbReference>
<dbReference type="EMBL" id="DS480425">
    <property type="protein sequence ID" value="EDO16422.1"/>
    <property type="molecule type" value="Genomic_DNA"/>
</dbReference>
<dbReference type="PANTHER" id="PTHR12805">
    <property type="entry name" value="KIN17 KIN, ANTIGENIC DETERMINANT OF RECA PROTEIN HOMOLOG"/>
    <property type="match status" value="1"/>
</dbReference>
<name>A7TMV0_VANPO</name>
<evidence type="ECO:0000259" key="1">
    <source>
        <dbReference type="PROSITE" id="PS00028"/>
    </source>
</evidence>
<dbReference type="PhylomeDB" id="A7TMV0"/>
<organism evidence="3">
    <name type="scientific">Vanderwaltozyma polyspora (strain ATCC 22028 / DSM 70294 / BCRC 21397 / CBS 2163 / NBRC 10782 / NRRL Y-8283 / UCD 57-17)</name>
    <name type="common">Kluyveromyces polysporus</name>
    <dbReference type="NCBI Taxonomy" id="436907"/>
    <lineage>
        <taxon>Eukaryota</taxon>
        <taxon>Fungi</taxon>
        <taxon>Dikarya</taxon>
        <taxon>Ascomycota</taxon>
        <taxon>Saccharomycotina</taxon>
        <taxon>Saccharomycetes</taxon>
        <taxon>Saccharomycetales</taxon>
        <taxon>Saccharomycetaceae</taxon>
        <taxon>Vanderwaltozyma</taxon>
    </lineage>
</organism>
<dbReference type="GO" id="GO:0006974">
    <property type="term" value="P:DNA damage response"/>
    <property type="evidence" value="ECO:0007669"/>
    <property type="project" value="TreeGrafter"/>
</dbReference>
<dbReference type="AlphaFoldDB" id="A7TMV0"/>
<dbReference type="FunCoup" id="A7TMV0">
    <property type="interactions" value="352"/>
</dbReference>
<dbReference type="eggNOG" id="KOG2837">
    <property type="taxonomic scope" value="Eukaryota"/>
</dbReference>
<dbReference type="GeneID" id="5544555"/>
<dbReference type="GO" id="GO:0003690">
    <property type="term" value="F:double-stranded DNA binding"/>
    <property type="evidence" value="ECO:0007669"/>
    <property type="project" value="TreeGrafter"/>
</dbReference>
<dbReference type="InterPro" id="IPR013087">
    <property type="entry name" value="Znf_C2H2_type"/>
</dbReference>
<dbReference type="OMA" id="KWVANKM"/>
<gene>
    <name evidence="2" type="ORF">Kpol_1030p32</name>
</gene>
<dbReference type="HOGENOM" id="CLU_030065_2_0_1"/>
<dbReference type="Proteomes" id="UP000000267">
    <property type="component" value="Unassembled WGS sequence"/>
</dbReference>
<keyword evidence="3" id="KW-1185">Reference proteome</keyword>
<dbReference type="InterPro" id="IPR036236">
    <property type="entry name" value="Znf_C2H2_sf"/>
</dbReference>
<dbReference type="STRING" id="436907.A7TMV0"/>
<dbReference type="RefSeq" id="XP_001644280.1">
    <property type="nucleotide sequence ID" value="XM_001644230.1"/>
</dbReference>
<dbReference type="PANTHER" id="PTHR12805:SF0">
    <property type="entry name" value="DNA_RNA-BINDING PROTEIN KIN17"/>
    <property type="match status" value="1"/>
</dbReference>
<proteinExistence type="predicted"/>
<dbReference type="Gene3D" id="1.10.10.2030">
    <property type="entry name" value="DNA/RNA-binding protein Kin17, conserved domain"/>
    <property type="match status" value="1"/>
</dbReference>
<dbReference type="PROSITE" id="PS00028">
    <property type="entry name" value="ZINC_FINGER_C2H2_1"/>
    <property type="match status" value="1"/>
</dbReference>
<accession>A7TMV0</accession>
<dbReference type="InterPro" id="IPR056767">
    <property type="entry name" value="C2H2-Znf_KIN17"/>
</dbReference>
<dbReference type="SMART" id="SM01253">
    <property type="entry name" value="Kin17_mid"/>
    <property type="match status" value="1"/>
</dbReference>
<dbReference type="InterPro" id="IPR038254">
    <property type="entry name" value="KIN17_WH-like_sf"/>
</dbReference>
<feature type="domain" description="C2H2-type" evidence="1">
    <location>
        <begin position="28"/>
        <end position="50"/>
    </location>
</feature>
<dbReference type="Pfam" id="PF25095">
    <property type="entry name" value="C2H2-zf_KIN17"/>
    <property type="match status" value="1"/>
</dbReference>
<dbReference type="Pfam" id="PF10357">
    <property type="entry name" value="WH_KIN17"/>
    <property type="match status" value="1"/>
</dbReference>
<dbReference type="OrthoDB" id="10266249at2759"/>
<dbReference type="InterPro" id="IPR019447">
    <property type="entry name" value="DNA/RNA-bd_Kin17_WH-like_dom"/>
</dbReference>
<dbReference type="InterPro" id="IPR037321">
    <property type="entry name" value="KIN17-like"/>
</dbReference>
<dbReference type="InParanoid" id="A7TMV0"/>
<dbReference type="GO" id="GO:0006260">
    <property type="term" value="P:DNA replication"/>
    <property type="evidence" value="ECO:0007669"/>
    <property type="project" value="TreeGrafter"/>
</dbReference>
<protein>
    <recommendedName>
        <fullName evidence="1">C2H2-type domain-containing protein</fullName>
    </recommendedName>
</protein>
<dbReference type="KEGG" id="vpo:Kpol_1030p32"/>
<dbReference type="SUPFAM" id="SSF57667">
    <property type="entry name" value="beta-beta-alpha zinc fingers"/>
    <property type="match status" value="1"/>
</dbReference>
<reference evidence="2 3" key="1">
    <citation type="journal article" date="2007" name="Proc. Natl. Acad. Sci. U.S.A.">
        <title>Independent sorting-out of thousands of duplicated gene pairs in two yeast species descended from a whole-genome duplication.</title>
        <authorList>
            <person name="Scannell D.R."/>
            <person name="Frank A.C."/>
            <person name="Conant G.C."/>
            <person name="Byrne K.P."/>
            <person name="Woolfit M."/>
            <person name="Wolfe K.H."/>
        </authorList>
    </citation>
    <scope>NUCLEOTIDE SEQUENCE [LARGE SCALE GENOMIC DNA]</scope>
    <source>
        <strain evidence="3">ATCC 22028 / DSM 70294 / BCRC 21397 / CBS 2163 / NBRC 10782 / NRRL Y-8283 / UCD 57-17</strain>
    </source>
</reference>
<sequence length="242" mass="28095">MGKAEFGTAAFVSKQLKARGLQKLKFYCQVCQKQCRDDNGFKSHIRSPSHLHKISTVTSEDIDKYSKQFETNFLRLLRLSHGEKKIGANKFYNEFIQDKEHIHMNATRFTSLTKFIQYLSKSGKIKVHGLEDVSDDVDTAQLLISYIDNSHETMLRNERIKQLQQTKLSDQSIRQQLLQEQIEKGKKSINEDINENAEDKVNANIEVNAKISIDIKSKMKKHEDKKKHIKKNKVIKNVFSKK</sequence>
<evidence type="ECO:0000313" key="3">
    <source>
        <dbReference type="Proteomes" id="UP000000267"/>
    </source>
</evidence>
<evidence type="ECO:0000313" key="2">
    <source>
        <dbReference type="EMBL" id="EDO16422.1"/>
    </source>
</evidence>